<keyword evidence="4" id="KW-1185">Reference proteome</keyword>
<feature type="transmembrane region" description="Helical" evidence="1">
    <location>
        <begin position="6"/>
        <end position="27"/>
    </location>
</feature>
<name>A0A8K0JWN5_LADFU</name>
<reference evidence="3" key="1">
    <citation type="submission" date="2013-04" db="EMBL/GenBank/DDBJ databases">
        <authorList>
            <person name="Qu J."/>
            <person name="Murali S.C."/>
            <person name="Bandaranaike D."/>
            <person name="Bellair M."/>
            <person name="Blankenburg K."/>
            <person name="Chao H."/>
            <person name="Dinh H."/>
            <person name="Doddapaneni H."/>
            <person name="Downs B."/>
            <person name="Dugan-Rocha S."/>
            <person name="Elkadiri S."/>
            <person name="Gnanaolivu R.D."/>
            <person name="Hernandez B."/>
            <person name="Javaid M."/>
            <person name="Jayaseelan J.C."/>
            <person name="Lee S."/>
            <person name="Li M."/>
            <person name="Ming W."/>
            <person name="Munidasa M."/>
            <person name="Muniz J."/>
            <person name="Nguyen L."/>
            <person name="Ongeri F."/>
            <person name="Osuji N."/>
            <person name="Pu L.-L."/>
            <person name="Puazo M."/>
            <person name="Qu C."/>
            <person name="Quiroz J."/>
            <person name="Raj R."/>
            <person name="Weissenberger G."/>
            <person name="Xin Y."/>
            <person name="Zou X."/>
            <person name="Han Y."/>
            <person name="Richards S."/>
            <person name="Worley K."/>
            <person name="Muzny D."/>
            <person name="Gibbs R."/>
        </authorList>
    </citation>
    <scope>NUCLEOTIDE SEQUENCE</scope>
    <source>
        <strain evidence="3">Sampled in the wild</strain>
    </source>
</reference>
<organism evidence="3 4">
    <name type="scientific">Ladona fulva</name>
    <name type="common">Scarce chaser dragonfly</name>
    <name type="synonym">Libellula fulva</name>
    <dbReference type="NCBI Taxonomy" id="123851"/>
    <lineage>
        <taxon>Eukaryota</taxon>
        <taxon>Metazoa</taxon>
        <taxon>Ecdysozoa</taxon>
        <taxon>Arthropoda</taxon>
        <taxon>Hexapoda</taxon>
        <taxon>Insecta</taxon>
        <taxon>Pterygota</taxon>
        <taxon>Palaeoptera</taxon>
        <taxon>Odonata</taxon>
        <taxon>Epiprocta</taxon>
        <taxon>Anisoptera</taxon>
        <taxon>Libelluloidea</taxon>
        <taxon>Libellulidae</taxon>
        <taxon>Ladona</taxon>
    </lineage>
</organism>
<evidence type="ECO:0000259" key="2">
    <source>
        <dbReference type="PROSITE" id="PS51029"/>
    </source>
</evidence>
<keyword evidence="1" id="KW-1133">Transmembrane helix</keyword>
<dbReference type="Pfam" id="PF10545">
    <property type="entry name" value="MADF_DNA_bdg"/>
    <property type="match status" value="1"/>
</dbReference>
<feature type="domain" description="MADF" evidence="2">
    <location>
        <begin position="45"/>
        <end position="137"/>
    </location>
</feature>
<keyword evidence="1" id="KW-0472">Membrane</keyword>
<keyword evidence="1" id="KW-0812">Transmembrane</keyword>
<dbReference type="SMART" id="SM00595">
    <property type="entry name" value="MADF"/>
    <property type="match status" value="1"/>
</dbReference>
<dbReference type="EMBL" id="KZ308183">
    <property type="protein sequence ID" value="KAG8224041.1"/>
    <property type="molecule type" value="Genomic_DNA"/>
</dbReference>
<dbReference type="OrthoDB" id="8775784at2759"/>
<accession>A0A8K0JWN5</accession>
<comment type="caution">
    <text evidence="3">The sequence shown here is derived from an EMBL/GenBank/DDBJ whole genome shotgun (WGS) entry which is preliminary data.</text>
</comment>
<dbReference type="PROSITE" id="PS51029">
    <property type="entry name" value="MADF"/>
    <property type="match status" value="1"/>
</dbReference>
<dbReference type="AlphaFoldDB" id="A0A8K0JWN5"/>
<proteinExistence type="predicted"/>
<dbReference type="Proteomes" id="UP000792457">
    <property type="component" value="Unassembled WGS sequence"/>
</dbReference>
<evidence type="ECO:0000256" key="1">
    <source>
        <dbReference type="SAM" id="Phobius"/>
    </source>
</evidence>
<evidence type="ECO:0000313" key="4">
    <source>
        <dbReference type="Proteomes" id="UP000792457"/>
    </source>
</evidence>
<gene>
    <name evidence="3" type="ORF">J437_LFUL001118</name>
</gene>
<evidence type="ECO:0000313" key="3">
    <source>
        <dbReference type="EMBL" id="KAG8224041.1"/>
    </source>
</evidence>
<dbReference type="InterPro" id="IPR006578">
    <property type="entry name" value="MADF-dom"/>
</dbReference>
<dbReference type="PANTHER" id="PTHR21505">
    <property type="entry name" value="MADF DOMAIN-CONTAINING PROTEIN-RELATED"/>
    <property type="match status" value="1"/>
</dbReference>
<sequence length="265" mass="30930">MLLLRTRIHSIVFLIVFIPFVYEFGLLKTMDYNTKREWLATDVENLICAYKSRPCLWDINSLDFKDKYAKSKAINELAREFNTSTSEISRKIHNLRNQFNSEMKKTLQRFSGKGTAENNVSKWPHFQALMFLKSSVISREPREPTKNYAGSEVISQLGEEIILEEPNMQNSNEFNPEEMNNIKSEEPVGKSKKRKQTTAIYESDQFDIFGEFVASEIRNLSVEYLKRKMKRRIQQVILEILEEEEMLTNPLASKSAAFTPNQYNS</sequence>
<reference evidence="3" key="2">
    <citation type="submission" date="2017-10" db="EMBL/GenBank/DDBJ databases">
        <title>Ladona fulva Genome sequencing and assembly.</title>
        <authorList>
            <person name="Murali S."/>
            <person name="Richards S."/>
            <person name="Bandaranaike D."/>
            <person name="Bellair M."/>
            <person name="Blankenburg K."/>
            <person name="Chao H."/>
            <person name="Dinh H."/>
            <person name="Doddapaneni H."/>
            <person name="Dugan-Rocha S."/>
            <person name="Elkadiri S."/>
            <person name="Gnanaolivu R."/>
            <person name="Hernandez B."/>
            <person name="Skinner E."/>
            <person name="Javaid M."/>
            <person name="Lee S."/>
            <person name="Li M."/>
            <person name="Ming W."/>
            <person name="Munidasa M."/>
            <person name="Muniz J."/>
            <person name="Nguyen L."/>
            <person name="Hughes D."/>
            <person name="Osuji N."/>
            <person name="Pu L.-L."/>
            <person name="Puazo M."/>
            <person name="Qu C."/>
            <person name="Quiroz J."/>
            <person name="Raj R."/>
            <person name="Weissenberger G."/>
            <person name="Xin Y."/>
            <person name="Zou X."/>
            <person name="Han Y."/>
            <person name="Worley K."/>
            <person name="Muzny D."/>
            <person name="Gibbs R."/>
        </authorList>
    </citation>
    <scope>NUCLEOTIDE SEQUENCE</scope>
    <source>
        <strain evidence="3">Sampled in the wild</strain>
    </source>
</reference>
<protein>
    <recommendedName>
        <fullName evidence="2">MADF domain-containing protein</fullName>
    </recommendedName>
</protein>
<dbReference type="PANTHER" id="PTHR21505:SF12">
    <property type="entry name" value="MADF DOMAIN-CONTAINING PROTEIN-RELATED"/>
    <property type="match status" value="1"/>
</dbReference>